<dbReference type="AlphaFoldDB" id="A0A1Y1IV69"/>
<proteinExistence type="predicted"/>
<evidence type="ECO:0000256" key="1">
    <source>
        <dbReference type="SAM" id="MobiDB-lite"/>
    </source>
</evidence>
<accession>A0A1Y1IV69</accession>
<dbReference type="Proteomes" id="UP000054558">
    <property type="component" value="Unassembled WGS sequence"/>
</dbReference>
<dbReference type="EMBL" id="DF238012">
    <property type="protein sequence ID" value="GAQ92587.1"/>
    <property type="molecule type" value="Genomic_DNA"/>
</dbReference>
<name>A0A1Y1IV69_KLENI</name>
<feature type="region of interest" description="Disordered" evidence="1">
    <location>
        <begin position="1"/>
        <end position="20"/>
    </location>
</feature>
<organism evidence="2 3">
    <name type="scientific">Klebsormidium nitens</name>
    <name type="common">Green alga</name>
    <name type="synonym">Ulothrix nitens</name>
    <dbReference type="NCBI Taxonomy" id="105231"/>
    <lineage>
        <taxon>Eukaryota</taxon>
        <taxon>Viridiplantae</taxon>
        <taxon>Streptophyta</taxon>
        <taxon>Klebsormidiophyceae</taxon>
        <taxon>Klebsormidiales</taxon>
        <taxon>Klebsormidiaceae</taxon>
        <taxon>Klebsormidium</taxon>
    </lineage>
</organism>
<evidence type="ECO:0000313" key="2">
    <source>
        <dbReference type="EMBL" id="GAQ92587.1"/>
    </source>
</evidence>
<gene>
    <name evidence="2" type="ORF">KFL_010630020</name>
</gene>
<sequence length="304" mass="34648">MYRMSQSMTETQKERADGAPGWELRADGRIFACLLVHPPGATSCENEYASKQGLEMHRRRMAVQEPSLPSRRTVSRFFGLDEQEAKLLKASRNDSYVANYRRTAKGRLATFRASHSKELQLRAMEALPYPEPLPPPAYLPPPISWLLSKRPIPAEGLTDLFASTAGGLKIDHRTWSLQYHPDHVQVKNPTAIEAFEKHHGYFMDDELQGLDSSARAQKVLSIYSTMLFAPLNEHRFGPGTVAQKLGVFEWRWWLRGESDLIRDYHTYLHQIGAHDAAAKAARAAVNAARERWFEREIDIKFKCS</sequence>
<feature type="compositionally biased region" description="Polar residues" evidence="1">
    <location>
        <begin position="1"/>
        <end position="10"/>
    </location>
</feature>
<evidence type="ECO:0000313" key="3">
    <source>
        <dbReference type="Proteomes" id="UP000054558"/>
    </source>
</evidence>
<feature type="non-terminal residue" evidence="2">
    <location>
        <position position="304"/>
    </location>
</feature>
<keyword evidence="3" id="KW-1185">Reference proteome</keyword>
<reference evidence="2 3" key="1">
    <citation type="journal article" date="2014" name="Nat. Commun.">
        <title>Klebsormidium flaccidum genome reveals primary factors for plant terrestrial adaptation.</title>
        <authorList>
            <person name="Hori K."/>
            <person name="Maruyama F."/>
            <person name="Fujisawa T."/>
            <person name="Togashi T."/>
            <person name="Yamamoto N."/>
            <person name="Seo M."/>
            <person name="Sato S."/>
            <person name="Yamada T."/>
            <person name="Mori H."/>
            <person name="Tajima N."/>
            <person name="Moriyama T."/>
            <person name="Ikeuchi M."/>
            <person name="Watanabe M."/>
            <person name="Wada H."/>
            <person name="Kobayashi K."/>
            <person name="Saito M."/>
            <person name="Masuda T."/>
            <person name="Sasaki-Sekimoto Y."/>
            <person name="Mashiguchi K."/>
            <person name="Awai K."/>
            <person name="Shimojima M."/>
            <person name="Masuda S."/>
            <person name="Iwai M."/>
            <person name="Nobusawa T."/>
            <person name="Narise T."/>
            <person name="Kondo S."/>
            <person name="Saito H."/>
            <person name="Sato R."/>
            <person name="Murakawa M."/>
            <person name="Ihara Y."/>
            <person name="Oshima-Yamada Y."/>
            <person name="Ohtaka K."/>
            <person name="Satoh M."/>
            <person name="Sonobe K."/>
            <person name="Ishii M."/>
            <person name="Ohtani R."/>
            <person name="Kanamori-Sato M."/>
            <person name="Honoki R."/>
            <person name="Miyazaki D."/>
            <person name="Mochizuki H."/>
            <person name="Umetsu J."/>
            <person name="Higashi K."/>
            <person name="Shibata D."/>
            <person name="Kamiya Y."/>
            <person name="Sato N."/>
            <person name="Nakamura Y."/>
            <person name="Tabata S."/>
            <person name="Ida S."/>
            <person name="Kurokawa K."/>
            <person name="Ohta H."/>
        </authorList>
    </citation>
    <scope>NUCLEOTIDE SEQUENCE [LARGE SCALE GENOMIC DNA]</scope>
    <source>
        <strain evidence="2 3">NIES-2285</strain>
    </source>
</reference>
<protein>
    <submittedName>
        <fullName evidence="2">Uncharacterized protein</fullName>
    </submittedName>
</protein>